<proteinExistence type="predicted"/>
<feature type="compositionally biased region" description="Basic and acidic residues" evidence="1">
    <location>
        <begin position="125"/>
        <end position="134"/>
    </location>
</feature>
<dbReference type="EMBL" id="JAKZEL010000002">
    <property type="protein sequence ID" value="KAI4547047.1"/>
    <property type="molecule type" value="Genomic_DNA"/>
</dbReference>
<feature type="region of interest" description="Disordered" evidence="1">
    <location>
        <begin position="107"/>
        <end position="134"/>
    </location>
</feature>
<reference evidence="2" key="1">
    <citation type="submission" date="2022-03" db="EMBL/GenBank/DDBJ databases">
        <title>Genomic analyses of argali, domestic sheep and their hybrids provide insights into chromosomal evolution, heterosis and genetic basis of agronomic traits.</title>
        <authorList>
            <person name="Li M."/>
        </authorList>
    </citation>
    <scope>NUCLEOTIDE SEQUENCE</scope>
    <source>
        <strain evidence="2">CAU-MHL-2022a</strain>
        <tissue evidence="2">Skin</tissue>
    </source>
</reference>
<dbReference type="Proteomes" id="UP001214576">
    <property type="component" value="Unassembled WGS sequence"/>
</dbReference>
<protein>
    <submittedName>
        <fullName evidence="2">Uncharacterized protein</fullName>
    </submittedName>
</protein>
<comment type="caution">
    <text evidence="2">The sequence shown here is derived from an EMBL/GenBank/DDBJ whole genome shotgun (WGS) entry which is preliminary data.</text>
</comment>
<evidence type="ECO:0000256" key="1">
    <source>
        <dbReference type="SAM" id="MobiDB-lite"/>
    </source>
</evidence>
<sequence>MSPDPGPSSEEKMVIDGTKQFDVQHVSTLCSLLSSIGKTKPMRVHTVYMPPQILLLLLLNTHHPITYNMVQLDTPITLKPLKDISDSGGVFTPCRFNLREVVKSHKAKDRDSEVLSSGLQGETEMQSHSKGHAEPEFEHYSVTIRVLNH</sequence>
<feature type="compositionally biased region" description="Polar residues" evidence="1">
    <location>
        <begin position="114"/>
        <end position="124"/>
    </location>
</feature>
<name>A0AAD4YH36_OVIAM</name>
<evidence type="ECO:0000313" key="2">
    <source>
        <dbReference type="EMBL" id="KAI4547047.1"/>
    </source>
</evidence>
<gene>
    <name evidence="2" type="ORF">MG293_003602</name>
</gene>
<organism evidence="2 3">
    <name type="scientific">Ovis ammon polii</name>
    <dbReference type="NCBI Taxonomy" id="230172"/>
    <lineage>
        <taxon>Eukaryota</taxon>
        <taxon>Metazoa</taxon>
        <taxon>Chordata</taxon>
        <taxon>Craniata</taxon>
        <taxon>Vertebrata</taxon>
        <taxon>Euteleostomi</taxon>
        <taxon>Mammalia</taxon>
        <taxon>Eutheria</taxon>
        <taxon>Laurasiatheria</taxon>
        <taxon>Artiodactyla</taxon>
        <taxon>Ruminantia</taxon>
        <taxon>Pecora</taxon>
        <taxon>Bovidae</taxon>
        <taxon>Caprinae</taxon>
        <taxon>Ovis</taxon>
    </lineage>
</organism>
<keyword evidence="3" id="KW-1185">Reference proteome</keyword>
<accession>A0AAD4YH36</accession>
<dbReference type="AlphaFoldDB" id="A0AAD4YH36"/>
<evidence type="ECO:0000313" key="3">
    <source>
        <dbReference type="Proteomes" id="UP001214576"/>
    </source>
</evidence>